<evidence type="ECO:0000259" key="2">
    <source>
        <dbReference type="Pfam" id="PF07993"/>
    </source>
</evidence>
<proteinExistence type="predicted"/>
<dbReference type="OrthoDB" id="2735536at2759"/>
<dbReference type="InterPro" id="IPR036291">
    <property type="entry name" value="NAD(P)-bd_dom_sf"/>
</dbReference>
<dbReference type="AlphaFoldDB" id="A0A6P6XMH1"/>
<dbReference type="PANTHER" id="PTHR10366">
    <property type="entry name" value="NAD DEPENDENT EPIMERASE/DEHYDRATASE"/>
    <property type="match status" value="1"/>
</dbReference>
<dbReference type="InParanoid" id="A0A6P6XMH1"/>
<evidence type="ECO:0000313" key="4">
    <source>
        <dbReference type="RefSeq" id="XP_027193973.1"/>
    </source>
</evidence>
<evidence type="ECO:0000256" key="1">
    <source>
        <dbReference type="ARBA" id="ARBA00023002"/>
    </source>
</evidence>
<evidence type="ECO:0000313" key="3">
    <source>
        <dbReference type="Proteomes" id="UP000515146"/>
    </source>
</evidence>
<organism evidence="3 4">
    <name type="scientific">Dermatophagoides pteronyssinus</name>
    <name type="common">European house dust mite</name>
    <dbReference type="NCBI Taxonomy" id="6956"/>
    <lineage>
        <taxon>Eukaryota</taxon>
        <taxon>Metazoa</taxon>
        <taxon>Ecdysozoa</taxon>
        <taxon>Arthropoda</taxon>
        <taxon>Chelicerata</taxon>
        <taxon>Arachnida</taxon>
        <taxon>Acari</taxon>
        <taxon>Acariformes</taxon>
        <taxon>Sarcoptiformes</taxon>
        <taxon>Astigmata</taxon>
        <taxon>Psoroptidia</taxon>
        <taxon>Analgoidea</taxon>
        <taxon>Pyroglyphidae</taxon>
        <taxon>Dermatophagoidinae</taxon>
        <taxon>Dermatophagoides</taxon>
    </lineage>
</organism>
<protein>
    <submittedName>
        <fullName evidence="4">Tetraketide alpha-pyrone reductase 1-like</fullName>
    </submittedName>
</protein>
<dbReference type="InterPro" id="IPR013120">
    <property type="entry name" value="FAR_NAD-bd"/>
</dbReference>
<dbReference type="RefSeq" id="XP_027193973.1">
    <property type="nucleotide sequence ID" value="XM_027338172.1"/>
</dbReference>
<dbReference type="Gene3D" id="3.40.50.720">
    <property type="entry name" value="NAD(P)-binding Rossmann-like Domain"/>
    <property type="match status" value="1"/>
</dbReference>
<accession>A0A6P6XMH1</accession>
<dbReference type="SUPFAM" id="SSF51735">
    <property type="entry name" value="NAD(P)-binding Rossmann-fold domains"/>
    <property type="match status" value="1"/>
</dbReference>
<dbReference type="Proteomes" id="UP000515146">
    <property type="component" value="Unplaced"/>
</dbReference>
<keyword evidence="3" id="KW-1185">Reference proteome</keyword>
<dbReference type="GO" id="GO:0016616">
    <property type="term" value="F:oxidoreductase activity, acting on the CH-OH group of donors, NAD or NADP as acceptor"/>
    <property type="evidence" value="ECO:0007669"/>
    <property type="project" value="TreeGrafter"/>
</dbReference>
<reference evidence="4" key="1">
    <citation type="submission" date="2025-08" db="UniProtKB">
        <authorList>
            <consortium name="RefSeq"/>
        </authorList>
    </citation>
    <scope>IDENTIFICATION</scope>
    <source>
        <strain evidence="4">Airmid</strain>
    </source>
</reference>
<gene>
    <name evidence="4" type="primary">LOC113788706</name>
</gene>
<name>A0A6P6XMH1_DERPT</name>
<dbReference type="KEGG" id="dpte:113788706"/>
<dbReference type="PANTHER" id="PTHR10366:SF564">
    <property type="entry name" value="STEROL-4-ALPHA-CARBOXYLATE 3-DEHYDROGENASE, DECARBOXYLATING"/>
    <property type="match status" value="1"/>
</dbReference>
<sequence length="416" mass="46858">MESGKTIAVTGVTGWLASHIVVQLLDANCIVHGSVRSLEKGEFLFGLHPLAKSNLKLVVSDLLNKDNWDELVKGCDVLIHTASPFNFSTNKSEDLIYPAVLGTKNVLQSCVRNHIKRVVLTSSVVAVTYGHSNKRYKCNLEFVEKEIKNWNDFTLNFNSFSIKCTDQYHLRTNKSIPEYFNNWKCMNEDDFSDIAKIKNYELSKSLAEQTAWKIANENNISLTVLCPGFIFGPILSPIHEKCESSQHLLKLLKHKYPVLPSIGCSHVDVRDAAECHVKAALLPVSIVSNKRIIVACDTGNINIIDQIKFINDKLLNTSSILPVKAPKWLISIASYFMSDAKYAIDKINKPSYTSNYSAYNILMKNEWRCVELSILSHIISLIKFNIINIATVPKNLIEAYTPYNDLNSVKDKVMTK</sequence>
<keyword evidence="1" id="KW-0560">Oxidoreductase</keyword>
<feature type="domain" description="Thioester reductase (TE)" evidence="2">
    <location>
        <begin position="9"/>
        <end position="253"/>
    </location>
</feature>
<dbReference type="Pfam" id="PF07993">
    <property type="entry name" value="NAD_binding_4"/>
    <property type="match status" value="1"/>
</dbReference>
<dbReference type="InterPro" id="IPR050425">
    <property type="entry name" value="NAD(P)_dehydrat-like"/>
</dbReference>